<sequence>MINELVSGVLTGFSELLRPYLSELGLAMMASLLVIYGNDIMDLLKQQIGGLNFVLKLTLFIVFCAVGFGLLTSLVTPWLISLLAELDNLWLGLAVLGLFYLIGFLAKKRGVL</sequence>
<dbReference type="RefSeq" id="WP_006459655.1">
    <property type="nucleotide sequence ID" value="NZ_CP007030.1"/>
</dbReference>
<proteinExistence type="predicted"/>
<organism evidence="2 3">
    <name type="scientific">Thiomicrospira aerophila AL3</name>
    <dbReference type="NCBI Taxonomy" id="717772"/>
    <lineage>
        <taxon>Bacteria</taxon>
        <taxon>Pseudomonadati</taxon>
        <taxon>Pseudomonadota</taxon>
        <taxon>Gammaproteobacteria</taxon>
        <taxon>Thiotrichales</taxon>
        <taxon>Piscirickettsiaceae</taxon>
        <taxon>Thiomicrospira</taxon>
    </lineage>
</organism>
<dbReference type="InterPro" id="IPR021813">
    <property type="entry name" value="DUF3392"/>
</dbReference>
<keyword evidence="1" id="KW-0472">Membrane</keyword>
<keyword evidence="3" id="KW-1185">Reference proteome</keyword>
<keyword evidence="1" id="KW-0812">Transmembrane</keyword>
<accession>W0DTV0</accession>
<evidence type="ECO:0000313" key="3">
    <source>
        <dbReference type="Proteomes" id="UP000005380"/>
    </source>
</evidence>
<evidence type="ECO:0008006" key="4">
    <source>
        <dbReference type="Google" id="ProtNLM"/>
    </source>
</evidence>
<name>W0DTV0_9GAMM</name>
<feature type="transmembrane region" description="Helical" evidence="1">
    <location>
        <begin position="57"/>
        <end position="83"/>
    </location>
</feature>
<reference evidence="2 3" key="1">
    <citation type="submission" date="2013-12" db="EMBL/GenBank/DDBJ databases">
        <authorList>
            <consortium name="DOE Joint Genome Institute"/>
            <person name="Kappler U."/>
            <person name="Huntemann M."/>
            <person name="Han J."/>
            <person name="Chen A."/>
            <person name="Kyrpides N."/>
            <person name="Mavromatis K."/>
            <person name="Markowitz V."/>
            <person name="Palaniappan K."/>
            <person name="Ivanova N."/>
            <person name="Schaumberg A."/>
            <person name="Pati A."/>
            <person name="Liolios K."/>
            <person name="Nordberg H.P."/>
            <person name="Cantor M.N."/>
            <person name="Hua S.X."/>
            <person name="Woyke T."/>
        </authorList>
    </citation>
    <scope>NUCLEOTIDE SEQUENCE [LARGE SCALE GENOMIC DNA]</scope>
    <source>
        <strain evidence="3">AL2</strain>
    </source>
</reference>
<feature type="transmembrane region" description="Helical" evidence="1">
    <location>
        <begin position="89"/>
        <end position="106"/>
    </location>
</feature>
<dbReference type="Proteomes" id="UP000005380">
    <property type="component" value="Chromosome"/>
</dbReference>
<dbReference type="AlphaFoldDB" id="W0DTV0"/>
<dbReference type="eggNOG" id="ENOG5032Z0A">
    <property type="taxonomic scope" value="Bacteria"/>
</dbReference>
<protein>
    <recommendedName>
        <fullName evidence="4">DUF3392 domain-containing protein</fullName>
    </recommendedName>
</protein>
<dbReference type="Pfam" id="PF11872">
    <property type="entry name" value="DUF3392"/>
    <property type="match status" value="1"/>
</dbReference>
<evidence type="ECO:0000256" key="1">
    <source>
        <dbReference type="SAM" id="Phobius"/>
    </source>
</evidence>
<dbReference type="EMBL" id="CP007030">
    <property type="protein sequence ID" value="AHF00429.1"/>
    <property type="molecule type" value="Genomic_DNA"/>
</dbReference>
<keyword evidence="1" id="KW-1133">Transmembrane helix</keyword>
<feature type="transmembrane region" description="Helical" evidence="1">
    <location>
        <begin position="20"/>
        <end position="37"/>
    </location>
</feature>
<evidence type="ECO:0000313" key="2">
    <source>
        <dbReference type="EMBL" id="AHF00429.1"/>
    </source>
</evidence>
<dbReference type="HOGENOM" id="CLU_147302_0_0_6"/>
<gene>
    <name evidence="2" type="ORF">THIAE_00510</name>
</gene>
<dbReference type="STRING" id="717772.THIAE_00510"/>
<dbReference type="KEGG" id="tao:THIAE_00510"/>
<dbReference type="InParanoid" id="W0DTV0"/>